<feature type="domain" description="RagB/SusD" evidence="7">
    <location>
        <begin position="358"/>
        <end position="611"/>
    </location>
</feature>
<name>A0A1M7BWP5_9BACT</name>
<keyword evidence="10" id="KW-1185">Reference proteome</keyword>
<evidence type="ECO:0000259" key="8">
    <source>
        <dbReference type="Pfam" id="PF14322"/>
    </source>
</evidence>
<proteinExistence type="inferred from homology"/>
<evidence type="ECO:0000256" key="4">
    <source>
        <dbReference type="ARBA" id="ARBA00023136"/>
    </source>
</evidence>
<gene>
    <name evidence="9" type="ORF">SAMN05444266_104108</name>
</gene>
<keyword evidence="3 6" id="KW-0732">Signal</keyword>
<feature type="domain" description="SusD-like N-terminal" evidence="8">
    <location>
        <begin position="113"/>
        <end position="231"/>
    </location>
</feature>
<evidence type="ECO:0000256" key="6">
    <source>
        <dbReference type="SAM" id="SignalP"/>
    </source>
</evidence>
<evidence type="ECO:0000313" key="10">
    <source>
        <dbReference type="Proteomes" id="UP000184420"/>
    </source>
</evidence>
<dbReference type="Proteomes" id="UP000184420">
    <property type="component" value="Unassembled WGS sequence"/>
</dbReference>
<evidence type="ECO:0000256" key="5">
    <source>
        <dbReference type="ARBA" id="ARBA00023237"/>
    </source>
</evidence>
<dbReference type="InterPro" id="IPR012944">
    <property type="entry name" value="SusD_RagB_dom"/>
</dbReference>
<dbReference type="AlphaFoldDB" id="A0A1M7BWP5"/>
<dbReference type="Gene3D" id="1.25.40.390">
    <property type="match status" value="1"/>
</dbReference>
<dbReference type="STRING" id="1419482.SAMN05444266_104108"/>
<evidence type="ECO:0000256" key="2">
    <source>
        <dbReference type="ARBA" id="ARBA00006275"/>
    </source>
</evidence>
<dbReference type="InterPro" id="IPR033985">
    <property type="entry name" value="SusD-like_N"/>
</dbReference>
<comment type="subcellular location">
    <subcellularLocation>
        <location evidence="1">Cell outer membrane</location>
    </subcellularLocation>
</comment>
<dbReference type="SUPFAM" id="SSF48452">
    <property type="entry name" value="TPR-like"/>
    <property type="match status" value="1"/>
</dbReference>
<organism evidence="9 10">
    <name type="scientific">Chitinophaga jiangningensis</name>
    <dbReference type="NCBI Taxonomy" id="1419482"/>
    <lineage>
        <taxon>Bacteria</taxon>
        <taxon>Pseudomonadati</taxon>
        <taxon>Bacteroidota</taxon>
        <taxon>Chitinophagia</taxon>
        <taxon>Chitinophagales</taxon>
        <taxon>Chitinophagaceae</taxon>
        <taxon>Chitinophaga</taxon>
    </lineage>
</organism>
<dbReference type="Pfam" id="PF07980">
    <property type="entry name" value="SusD_RagB"/>
    <property type="match status" value="1"/>
</dbReference>
<dbReference type="RefSeq" id="WP_073080676.1">
    <property type="nucleotide sequence ID" value="NZ_FRBL01000004.1"/>
</dbReference>
<evidence type="ECO:0000259" key="7">
    <source>
        <dbReference type="Pfam" id="PF07980"/>
    </source>
</evidence>
<comment type="similarity">
    <text evidence="2">Belongs to the SusD family.</text>
</comment>
<dbReference type="GO" id="GO:0009279">
    <property type="term" value="C:cell outer membrane"/>
    <property type="evidence" value="ECO:0007669"/>
    <property type="project" value="UniProtKB-SubCell"/>
</dbReference>
<evidence type="ECO:0000256" key="1">
    <source>
        <dbReference type="ARBA" id="ARBA00004442"/>
    </source>
</evidence>
<evidence type="ECO:0000313" key="9">
    <source>
        <dbReference type="EMBL" id="SHL59432.1"/>
    </source>
</evidence>
<reference evidence="9 10" key="1">
    <citation type="submission" date="2016-11" db="EMBL/GenBank/DDBJ databases">
        <authorList>
            <person name="Jaros S."/>
            <person name="Januszkiewicz K."/>
            <person name="Wedrychowicz H."/>
        </authorList>
    </citation>
    <scope>NUCLEOTIDE SEQUENCE [LARGE SCALE GENOMIC DNA]</scope>
    <source>
        <strain evidence="9 10">DSM 27406</strain>
    </source>
</reference>
<dbReference type="EMBL" id="FRBL01000004">
    <property type="protein sequence ID" value="SHL59432.1"/>
    <property type="molecule type" value="Genomic_DNA"/>
</dbReference>
<accession>A0A1M7BWP5</accession>
<dbReference type="InterPro" id="IPR011990">
    <property type="entry name" value="TPR-like_helical_dom_sf"/>
</dbReference>
<protein>
    <submittedName>
        <fullName evidence="9">Starch-binding associating with outer membrane</fullName>
    </submittedName>
</protein>
<dbReference type="OrthoDB" id="5694214at2"/>
<keyword evidence="4" id="KW-0472">Membrane</keyword>
<feature type="signal peptide" evidence="6">
    <location>
        <begin position="1"/>
        <end position="20"/>
    </location>
</feature>
<evidence type="ECO:0000256" key="3">
    <source>
        <dbReference type="ARBA" id="ARBA00022729"/>
    </source>
</evidence>
<feature type="chain" id="PRO_5012409929" evidence="6">
    <location>
        <begin position="21"/>
        <end position="611"/>
    </location>
</feature>
<keyword evidence="5" id="KW-0998">Cell outer membrane</keyword>
<dbReference type="Pfam" id="PF14322">
    <property type="entry name" value="SusD-like_3"/>
    <property type="match status" value="1"/>
</dbReference>
<sequence length="611" mass="68216">MKRLYILMLMIACCIGGMQMSSCKRDFLEKPKGGTVTVDTIFHTMNQAQYAVAQMYNLCIKSGFPGNDPGNSRPEIITDALYIVYPGYNWACATINAGPYNGGNMSPSASIDPSFTNHYKGIRQANLVYRNIDMVTDATDEWKKDVKGQAVFCRAMQHYELFRLYGGIPVVGQVLNSENMMVKRSSLQATVDSIVKWCDEAASLMPPTRASVDFGRATAIAALALKARVLLYAASPIYNTPASMASIANQIRFNDGRDSVLAYPTYDKERWNTAAKASKAVIDAAAAAGHALMYGPNSNPVSTGNSYDTYGNYQLMYSRYANQELLFVNTYAQASSSAGFDWSQYLSAKLLMQAWGVKNNPPVEFMELYEKRDGTPFKFAESGTDLPVDVKAWNLDPRFYQTFAYDGMLYNSGRAGILNYYKAGPGVTAGNLSSSDVGPDGYAFETYKFVEHLATGNGNDSKHFAWIIFRLGEFYLNYAEALNEYQGPGAETDFYLNEIRKRAGMPDKHPGSQDAFRTAIHNERAVELAYEGQRYNDLNRWLEAHIKGNLLLHGIATTGNKVNNVILRNWEKVVLMQRRFPMKYYYIPFPYAEVSKSYLGGEGWDGQNPGW</sequence>